<keyword evidence="4" id="KW-1185">Reference proteome</keyword>
<feature type="domain" description="Lipid/polyisoprenoid-binding YceI-like" evidence="2">
    <location>
        <begin position="24"/>
        <end position="188"/>
    </location>
</feature>
<dbReference type="SUPFAM" id="SSF101874">
    <property type="entry name" value="YceI-like"/>
    <property type="match status" value="1"/>
</dbReference>
<evidence type="ECO:0000256" key="1">
    <source>
        <dbReference type="SAM" id="SignalP"/>
    </source>
</evidence>
<protein>
    <submittedName>
        <fullName evidence="3">YceI family protein</fullName>
    </submittedName>
</protein>
<evidence type="ECO:0000313" key="4">
    <source>
        <dbReference type="Proteomes" id="UP000253941"/>
    </source>
</evidence>
<evidence type="ECO:0000313" key="3">
    <source>
        <dbReference type="EMBL" id="RDD61916.1"/>
    </source>
</evidence>
<dbReference type="EMBL" id="QPMH01000008">
    <property type="protein sequence ID" value="RDD61916.1"/>
    <property type="molecule type" value="Genomic_DNA"/>
</dbReference>
<organism evidence="3 4">
    <name type="scientific">Ferruginivarius sediminum</name>
    <dbReference type="NCBI Taxonomy" id="2661937"/>
    <lineage>
        <taxon>Bacteria</taxon>
        <taxon>Pseudomonadati</taxon>
        <taxon>Pseudomonadota</taxon>
        <taxon>Alphaproteobacteria</taxon>
        <taxon>Rhodospirillales</taxon>
        <taxon>Rhodospirillaceae</taxon>
        <taxon>Ferruginivarius</taxon>
    </lineage>
</organism>
<feature type="chain" id="PRO_5016603925" evidence="1">
    <location>
        <begin position="21"/>
        <end position="192"/>
    </location>
</feature>
<feature type="signal peptide" evidence="1">
    <location>
        <begin position="1"/>
        <end position="20"/>
    </location>
</feature>
<dbReference type="InterPro" id="IPR036761">
    <property type="entry name" value="TTHA0802/YceI-like_sf"/>
</dbReference>
<proteinExistence type="predicted"/>
<dbReference type="PANTHER" id="PTHR34406:SF1">
    <property type="entry name" value="PROTEIN YCEI"/>
    <property type="match status" value="1"/>
</dbReference>
<evidence type="ECO:0000259" key="2">
    <source>
        <dbReference type="SMART" id="SM00867"/>
    </source>
</evidence>
<dbReference type="PANTHER" id="PTHR34406">
    <property type="entry name" value="PROTEIN YCEI"/>
    <property type="match status" value="1"/>
</dbReference>
<dbReference type="InterPro" id="IPR007372">
    <property type="entry name" value="Lipid/polyisoprenoid-bd_YceI"/>
</dbReference>
<accession>A0A369TG89</accession>
<dbReference type="AlphaFoldDB" id="A0A369TG89"/>
<gene>
    <name evidence="3" type="ORF">DRB17_10545</name>
</gene>
<comment type="caution">
    <text evidence="3">The sequence shown here is derived from an EMBL/GenBank/DDBJ whole genome shotgun (WGS) entry which is preliminary data.</text>
</comment>
<dbReference type="Gene3D" id="2.40.128.110">
    <property type="entry name" value="Lipid/polyisoprenoid-binding, YceI-like"/>
    <property type="match status" value="1"/>
</dbReference>
<reference evidence="3 4" key="1">
    <citation type="submission" date="2018-07" db="EMBL/GenBank/DDBJ databases">
        <title>Venubactetium sediminum gen. nov., sp. nov., isolated from a marine solar saltern.</title>
        <authorList>
            <person name="Wang S."/>
        </authorList>
    </citation>
    <scope>NUCLEOTIDE SEQUENCE [LARGE SCALE GENOMIC DNA]</scope>
    <source>
        <strain evidence="3 4">WD2A32</strain>
    </source>
</reference>
<sequence length="192" mass="21451">MMRFLAVVFVLFLATAPALAQVPKWNVDHAESRVGFTAWQSGTPVPGAFESFKADIRFDRDRPEESSVDVRIDIASVSTGSMDRDQTIKSPSLFHAREFPTARFKADSFVRGEGDTYIAQGELTMRGETHPVDLPFNLQIDENVGELRAVADGEVTVQRLRWGIGQGQWEDTSMVPNDVRIEIRIVATRPVD</sequence>
<dbReference type="SMART" id="SM00867">
    <property type="entry name" value="YceI"/>
    <property type="match status" value="1"/>
</dbReference>
<name>A0A369TG89_9PROT</name>
<dbReference type="Proteomes" id="UP000253941">
    <property type="component" value="Unassembled WGS sequence"/>
</dbReference>
<keyword evidence="1" id="KW-0732">Signal</keyword>
<dbReference type="Pfam" id="PF04264">
    <property type="entry name" value="YceI"/>
    <property type="match status" value="1"/>
</dbReference>